<keyword evidence="3" id="KW-1185">Reference proteome</keyword>
<keyword evidence="1" id="KW-0732">Signal</keyword>
<proteinExistence type="predicted"/>
<dbReference type="Proteomes" id="UP001320119">
    <property type="component" value="Chromosome"/>
</dbReference>
<gene>
    <name evidence="2" type="ORF">MARGE09_P0109</name>
</gene>
<evidence type="ECO:0008006" key="4">
    <source>
        <dbReference type="Google" id="ProtNLM"/>
    </source>
</evidence>
<feature type="chain" id="PRO_5043043320" description="Hydrolase" evidence="1">
    <location>
        <begin position="26"/>
        <end position="326"/>
    </location>
</feature>
<protein>
    <recommendedName>
        <fullName evidence="4">Hydrolase</fullName>
    </recommendedName>
</protein>
<dbReference type="PANTHER" id="PTHR37946">
    <property type="entry name" value="SLL1969 PROTEIN"/>
    <property type="match status" value="1"/>
</dbReference>
<dbReference type="InterPro" id="IPR029058">
    <property type="entry name" value="AB_hydrolase_fold"/>
</dbReference>
<dbReference type="SUPFAM" id="SSF53474">
    <property type="entry name" value="alpha/beta-Hydrolases"/>
    <property type="match status" value="1"/>
</dbReference>
<dbReference type="KEGG" id="marq:MARGE09_P0109"/>
<dbReference type="RefSeq" id="WP_236985406.1">
    <property type="nucleotide sequence ID" value="NZ_AP023086.1"/>
</dbReference>
<evidence type="ECO:0000313" key="2">
    <source>
        <dbReference type="EMBL" id="BCD95910.1"/>
    </source>
</evidence>
<dbReference type="EMBL" id="AP023086">
    <property type="protein sequence ID" value="BCD95910.1"/>
    <property type="molecule type" value="Genomic_DNA"/>
</dbReference>
<dbReference type="Gene3D" id="3.40.50.1820">
    <property type="entry name" value="alpha/beta hydrolase"/>
    <property type="match status" value="1"/>
</dbReference>
<feature type="signal peptide" evidence="1">
    <location>
        <begin position="1"/>
        <end position="25"/>
    </location>
</feature>
<sequence>MLCRSFTRTSLVNICALLLIQFSGATLGQGKSLAQTPLPKANSQLNVPGLGPCDDSKDRTLHYNNEQPITVLVHGCHGSAARFKALSQVLAFHGQQSACFSYDDRDDLQESSRELADAVEQLGQHLGGEPITVMGHSQGGLIARKAFVQSNDKALPVSTQVNLVTISAPLSGIASARFCAYPALRIGTLGINDLICWAISGDKWFQITYASDFIQAPGVLSSNVARYLLISSDERGTCRRRDEKGRCQEDDFVFSLEEQQLPSVEGLRPETIQLAAGHVEIVGNDGVKPVQLINALQSAGFIHHTESSYKQAFTNLLDELYAVSEE</sequence>
<dbReference type="AlphaFoldDB" id="A0AAN2BIE5"/>
<name>A0AAN2BIE5_9GAMM</name>
<evidence type="ECO:0000313" key="3">
    <source>
        <dbReference type="Proteomes" id="UP001320119"/>
    </source>
</evidence>
<dbReference type="Pfam" id="PF02089">
    <property type="entry name" value="Palm_thioest"/>
    <property type="match status" value="1"/>
</dbReference>
<reference evidence="2 3" key="1">
    <citation type="journal article" date="2022" name="IScience">
        <title>An ultrasensitive nanofiber-based assay for enzymatic hydrolysis and deep-sea microbial degradation of cellulose.</title>
        <authorList>
            <person name="Tsudome M."/>
            <person name="Tachioka M."/>
            <person name="Miyazaki M."/>
            <person name="Uchimura K."/>
            <person name="Tsuda M."/>
            <person name="Takaki Y."/>
            <person name="Deguchi S."/>
        </authorList>
    </citation>
    <scope>NUCLEOTIDE SEQUENCE [LARGE SCALE GENOMIC DNA]</scope>
    <source>
        <strain evidence="2 3">GE09</strain>
    </source>
</reference>
<dbReference type="PANTHER" id="PTHR37946:SF1">
    <property type="entry name" value="SLL1969 PROTEIN"/>
    <property type="match status" value="1"/>
</dbReference>
<organism evidence="2 3">
    <name type="scientific">Marinagarivorans cellulosilyticus</name>
    <dbReference type="NCBI Taxonomy" id="2721545"/>
    <lineage>
        <taxon>Bacteria</taxon>
        <taxon>Pseudomonadati</taxon>
        <taxon>Pseudomonadota</taxon>
        <taxon>Gammaproteobacteria</taxon>
        <taxon>Cellvibrionales</taxon>
        <taxon>Cellvibrionaceae</taxon>
        <taxon>Marinagarivorans</taxon>
    </lineage>
</organism>
<accession>A0AAN2BIE5</accession>
<evidence type="ECO:0000256" key="1">
    <source>
        <dbReference type="SAM" id="SignalP"/>
    </source>
</evidence>